<reference evidence="2 3" key="1">
    <citation type="journal article" date="2015" name="Front. Microbiol.">
        <title>Genome sequence of the plant growth promoting endophytic yeast Rhodotorula graminis WP1.</title>
        <authorList>
            <person name="Firrincieli A."/>
            <person name="Otillar R."/>
            <person name="Salamov A."/>
            <person name="Schmutz J."/>
            <person name="Khan Z."/>
            <person name="Redman R.S."/>
            <person name="Fleck N.D."/>
            <person name="Lindquist E."/>
            <person name="Grigoriev I.V."/>
            <person name="Doty S.L."/>
        </authorList>
    </citation>
    <scope>NUCLEOTIDE SEQUENCE [LARGE SCALE GENOMIC DNA]</scope>
    <source>
        <strain evidence="2 3">WP1</strain>
    </source>
</reference>
<sequence length="372" mass="40512">MPFTLRSASSRAVEPSAPDVSSNIQPRRVPEDVVFKVIECCDDLAHNRTATLLSLCRLSKRYRPLAESLLYSHVSLCAYNGVRSGTALHTLLWYPRLRASVKSVKLGLDDAALVQEPAIALLLGDLHNVDAIETDYIGMALLKLLSSPRVRIRRFKTWPGRASVLSPREKSTRLSLAVDEHLDPGLFGPLTAPFVHQLVGLRLPLWHDLAGLNLGACYRLEHLTFAVSPIRGAAPYDSVFQAAVVALGVASSLPFLKSFAVSGTLSVFNPMRSASLDRFEPMRPHQVAPTAKTLLYAIPRQIQHISLVTNAFHPADVAVYLMSSYRPAGLRTLRVGDEVGHGLGEIRRDETGPHGGLRAALEAAAVEVTTVA</sequence>
<protein>
    <recommendedName>
        <fullName evidence="4">F-box domain-containing protein</fullName>
    </recommendedName>
</protein>
<evidence type="ECO:0000313" key="2">
    <source>
        <dbReference type="EMBL" id="KPV73592.1"/>
    </source>
</evidence>
<dbReference type="GeneID" id="28975076"/>
<dbReference type="OrthoDB" id="3188866at2759"/>
<dbReference type="EMBL" id="KQ474082">
    <property type="protein sequence ID" value="KPV73592.1"/>
    <property type="molecule type" value="Genomic_DNA"/>
</dbReference>
<feature type="compositionally biased region" description="Polar residues" evidence="1">
    <location>
        <begin position="1"/>
        <end position="10"/>
    </location>
</feature>
<evidence type="ECO:0008006" key="4">
    <source>
        <dbReference type="Google" id="ProtNLM"/>
    </source>
</evidence>
<accession>A0A0P9EJ77</accession>
<dbReference type="AlphaFoldDB" id="A0A0P9EJ77"/>
<organism evidence="2 3">
    <name type="scientific">Rhodotorula graminis (strain WP1)</name>
    <dbReference type="NCBI Taxonomy" id="578459"/>
    <lineage>
        <taxon>Eukaryota</taxon>
        <taxon>Fungi</taxon>
        <taxon>Dikarya</taxon>
        <taxon>Basidiomycota</taxon>
        <taxon>Pucciniomycotina</taxon>
        <taxon>Microbotryomycetes</taxon>
        <taxon>Sporidiobolales</taxon>
        <taxon>Sporidiobolaceae</taxon>
        <taxon>Rhodotorula</taxon>
    </lineage>
</organism>
<name>A0A0P9EJ77_RHOGW</name>
<gene>
    <name evidence="2" type="ORF">RHOBADRAFT_45553</name>
</gene>
<dbReference type="Proteomes" id="UP000053890">
    <property type="component" value="Unassembled WGS sequence"/>
</dbReference>
<keyword evidence="3" id="KW-1185">Reference proteome</keyword>
<evidence type="ECO:0000256" key="1">
    <source>
        <dbReference type="SAM" id="MobiDB-lite"/>
    </source>
</evidence>
<dbReference type="RefSeq" id="XP_018269641.1">
    <property type="nucleotide sequence ID" value="XM_018414628.1"/>
</dbReference>
<feature type="region of interest" description="Disordered" evidence="1">
    <location>
        <begin position="1"/>
        <end position="24"/>
    </location>
</feature>
<evidence type="ECO:0000313" key="3">
    <source>
        <dbReference type="Proteomes" id="UP000053890"/>
    </source>
</evidence>
<proteinExistence type="predicted"/>